<dbReference type="InterPro" id="IPR001841">
    <property type="entry name" value="Znf_RING"/>
</dbReference>
<dbReference type="EMBL" id="CACSHJ010000095">
    <property type="protein sequence ID" value="CAA0394858.1"/>
    <property type="molecule type" value="Genomic_DNA"/>
</dbReference>
<proteinExistence type="predicted"/>
<dbReference type="OrthoDB" id="4348522at2759"/>
<dbReference type="ExpressionAtlas" id="A0A5S9XTA7">
    <property type="expression patterns" value="baseline and differential"/>
</dbReference>
<protein>
    <recommendedName>
        <fullName evidence="5">RING-type domain-containing protein</fullName>
    </recommendedName>
</protein>
<keyword evidence="1" id="KW-0479">Metal-binding</keyword>
<dbReference type="PANTHER" id="PTHR22763:SF192">
    <property type="entry name" value="RING-TYPE DOMAIN-CONTAINING PROTEIN"/>
    <property type="match status" value="1"/>
</dbReference>
<feature type="domain" description="RING-type" evidence="5">
    <location>
        <begin position="153"/>
        <end position="196"/>
    </location>
</feature>
<evidence type="ECO:0000256" key="2">
    <source>
        <dbReference type="ARBA" id="ARBA00022771"/>
    </source>
</evidence>
<dbReference type="PROSITE" id="PS50089">
    <property type="entry name" value="ZF_RING_2"/>
    <property type="match status" value="1"/>
</dbReference>
<evidence type="ECO:0000313" key="7">
    <source>
        <dbReference type="Proteomes" id="UP000434276"/>
    </source>
</evidence>
<dbReference type="SUPFAM" id="SSF57850">
    <property type="entry name" value="RING/U-box"/>
    <property type="match status" value="1"/>
</dbReference>
<dbReference type="AlphaFoldDB" id="A0A5S9XTA7"/>
<gene>
    <name evidence="6" type="ORF">C24_LOCUS17706</name>
</gene>
<evidence type="ECO:0000256" key="1">
    <source>
        <dbReference type="ARBA" id="ARBA00022723"/>
    </source>
</evidence>
<dbReference type="GO" id="GO:0008270">
    <property type="term" value="F:zinc ion binding"/>
    <property type="evidence" value="ECO:0007669"/>
    <property type="project" value="UniProtKB-KW"/>
</dbReference>
<evidence type="ECO:0000256" key="3">
    <source>
        <dbReference type="ARBA" id="ARBA00022833"/>
    </source>
</evidence>
<organism evidence="6 7">
    <name type="scientific">Arabidopsis thaliana</name>
    <name type="common">Mouse-ear cress</name>
    <dbReference type="NCBI Taxonomy" id="3702"/>
    <lineage>
        <taxon>Eukaryota</taxon>
        <taxon>Viridiplantae</taxon>
        <taxon>Streptophyta</taxon>
        <taxon>Embryophyta</taxon>
        <taxon>Tracheophyta</taxon>
        <taxon>Spermatophyta</taxon>
        <taxon>Magnoliopsida</taxon>
        <taxon>eudicotyledons</taxon>
        <taxon>Gunneridae</taxon>
        <taxon>Pentapetalae</taxon>
        <taxon>rosids</taxon>
        <taxon>malvids</taxon>
        <taxon>Brassicales</taxon>
        <taxon>Brassicaceae</taxon>
        <taxon>Camelineae</taxon>
        <taxon>Arabidopsis</taxon>
    </lineage>
</organism>
<dbReference type="Gene3D" id="3.30.40.10">
    <property type="entry name" value="Zinc/RING finger domain, C3HC4 (zinc finger)"/>
    <property type="match status" value="1"/>
</dbReference>
<dbReference type="SMART" id="SM00184">
    <property type="entry name" value="RING"/>
    <property type="match status" value="1"/>
</dbReference>
<sequence>MNDPIPKPVVSVQVQAVKVSTNSIFLIVNTIKDEILINPVTGHRAETSTPLSYKSLPINFSLPSCSHHHIQSLLHDQLHSDDNWLCDHLVPKISTAAINAGFMNNGVELTVGVTVTYQYVHVEETSSKESRMVRLGSMKAEELKSFNMETESCSICLQSLVSSSKTEPTRMSCSHVFHSSCLVEWLKRKNTCPMCRTVLYDR</sequence>
<evidence type="ECO:0000259" key="5">
    <source>
        <dbReference type="PROSITE" id="PS50089"/>
    </source>
</evidence>
<name>A0A5S9XTA7_ARATH</name>
<keyword evidence="3" id="KW-0862">Zinc</keyword>
<dbReference type="InterPro" id="IPR011016">
    <property type="entry name" value="Znf_RING-CH"/>
</dbReference>
<dbReference type="Pfam" id="PF13639">
    <property type="entry name" value="zf-RING_2"/>
    <property type="match status" value="1"/>
</dbReference>
<accession>A0A5S9XTA7</accession>
<evidence type="ECO:0000313" key="6">
    <source>
        <dbReference type="EMBL" id="CAA0394858.1"/>
    </source>
</evidence>
<dbReference type="SMART" id="SM00744">
    <property type="entry name" value="RINGv"/>
    <property type="match status" value="1"/>
</dbReference>
<reference evidence="6 7" key="1">
    <citation type="submission" date="2019-12" db="EMBL/GenBank/DDBJ databases">
        <authorList>
            <person name="Jiao W.-B."/>
            <person name="Schneeberger K."/>
        </authorList>
    </citation>
    <scope>NUCLEOTIDE SEQUENCE [LARGE SCALE GENOMIC DNA]</scope>
    <source>
        <strain evidence="7">cv. C24</strain>
    </source>
</reference>
<dbReference type="InterPro" id="IPR013083">
    <property type="entry name" value="Znf_RING/FYVE/PHD"/>
</dbReference>
<keyword evidence="2 4" id="KW-0863">Zinc-finger</keyword>
<dbReference type="PANTHER" id="PTHR22763">
    <property type="entry name" value="RING ZINC FINGER PROTEIN"/>
    <property type="match status" value="1"/>
</dbReference>
<dbReference type="InterPro" id="IPR050731">
    <property type="entry name" value="HRD1_E3_ubiq-ligases"/>
</dbReference>
<dbReference type="Proteomes" id="UP000434276">
    <property type="component" value="Unassembled WGS sequence"/>
</dbReference>
<evidence type="ECO:0000256" key="4">
    <source>
        <dbReference type="PROSITE-ProRule" id="PRU00175"/>
    </source>
</evidence>